<comment type="caution">
    <text evidence="1">The sequence shown here is derived from an EMBL/GenBank/DDBJ whole genome shotgun (WGS) entry which is preliminary data.</text>
</comment>
<dbReference type="EMBL" id="QYRP01000002">
    <property type="protein sequence ID" value="RJS45688.1"/>
    <property type="molecule type" value="Genomic_DNA"/>
</dbReference>
<sequence length="148" mass="16462">MGVDVVVETVIARPVAEVAAYSGDPGNAPEWYVNIRSVEWRTEPPLAIGSQLDFVAHFLGKRLAYTYEVSELVPGERLVMRTSDGPFPMQTTYTWTPAPEGTRMSLRNAGKPSGFGALAAPVMRRAMHVAMTKDLRRLKRLLEDRRST</sequence>
<dbReference type="SUPFAM" id="SSF55961">
    <property type="entry name" value="Bet v1-like"/>
    <property type="match status" value="1"/>
</dbReference>
<keyword evidence="2" id="KW-1185">Reference proteome</keyword>
<dbReference type="Gene3D" id="3.30.530.20">
    <property type="match status" value="1"/>
</dbReference>
<proteinExistence type="predicted"/>
<dbReference type="OrthoDB" id="2898773at2"/>
<dbReference type="CDD" id="cd08865">
    <property type="entry name" value="SRPBCC_10"/>
    <property type="match status" value="1"/>
</dbReference>
<reference evidence="2" key="1">
    <citation type="submission" date="2018-09" db="EMBL/GenBank/DDBJ databases">
        <authorList>
            <person name="Zhu H."/>
        </authorList>
    </citation>
    <scope>NUCLEOTIDE SEQUENCE [LARGE SCALE GENOMIC DNA]</scope>
    <source>
        <strain evidence="2">K1W22B-1</strain>
    </source>
</reference>
<evidence type="ECO:0000313" key="2">
    <source>
        <dbReference type="Proteomes" id="UP000276542"/>
    </source>
</evidence>
<name>A0A3A5H726_9ACTN</name>
<dbReference type="AlphaFoldDB" id="A0A3A5H726"/>
<dbReference type="InterPro" id="IPR023393">
    <property type="entry name" value="START-like_dom_sf"/>
</dbReference>
<dbReference type="Pfam" id="PF10604">
    <property type="entry name" value="Polyketide_cyc2"/>
    <property type="match status" value="1"/>
</dbReference>
<dbReference type="RefSeq" id="WP_120059588.1">
    <property type="nucleotide sequence ID" value="NZ_QYRP01000002.1"/>
</dbReference>
<organism evidence="1 2">
    <name type="scientific">Nocardioides cavernaquae</name>
    <dbReference type="NCBI Taxonomy" id="2321396"/>
    <lineage>
        <taxon>Bacteria</taxon>
        <taxon>Bacillati</taxon>
        <taxon>Actinomycetota</taxon>
        <taxon>Actinomycetes</taxon>
        <taxon>Propionibacteriales</taxon>
        <taxon>Nocardioidaceae</taxon>
        <taxon>Nocardioides</taxon>
    </lineage>
</organism>
<protein>
    <submittedName>
        <fullName evidence="1">ATPase</fullName>
    </submittedName>
</protein>
<gene>
    <name evidence="1" type="ORF">D4739_05275</name>
</gene>
<dbReference type="Proteomes" id="UP000276542">
    <property type="component" value="Unassembled WGS sequence"/>
</dbReference>
<evidence type="ECO:0000313" key="1">
    <source>
        <dbReference type="EMBL" id="RJS45688.1"/>
    </source>
</evidence>
<accession>A0A3A5H726</accession>
<dbReference type="InterPro" id="IPR019587">
    <property type="entry name" value="Polyketide_cyclase/dehydratase"/>
</dbReference>